<evidence type="ECO:0000256" key="9">
    <source>
        <dbReference type="ARBA" id="ARBA00023295"/>
    </source>
</evidence>
<protein>
    <recommendedName>
        <fullName evidence="10">Alpha-galactosidase</fullName>
        <ecNumber evidence="10">3.2.1.22</ecNumber>
    </recommendedName>
    <alternativeName>
        <fullName evidence="10">Melibiase</fullName>
    </alternativeName>
</protein>
<evidence type="ECO:0000256" key="6">
    <source>
        <dbReference type="ARBA" id="ARBA00022729"/>
    </source>
</evidence>
<comment type="similarity">
    <text evidence="4 10">Belongs to the glycosyl hydrolase 27 family.</text>
</comment>
<dbReference type="FunFam" id="3.20.20.70:FF:000197">
    <property type="entry name" value="Alpha-galactosidase"/>
    <property type="match status" value="1"/>
</dbReference>
<dbReference type="GO" id="GO:0005576">
    <property type="term" value="C:extracellular region"/>
    <property type="evidence" value="ECO:0007669"/>
    <property type="project" value="UniProtKB-SubCell"/>
</dbReference>
<keyword evidence="9 10" id="KW-0326">Glycosidase</keyword>
<dbReference type="Pfam" id="PF16499">
    <property type="entry name" value="Melibiase_2"/>
    <property type="match status" value="2"/>
</dbReference>
<dbReference type="SUPFAM" id="SSF51445">
    <property type="entry name" value="(Trans)glycosidases"/>
    <property type="match status" value="1"/>
</dbReference>
<keyword evidence="8" id="KW-0325">Glycoprotein</keyword>
<feature type="signal peptide" evidence="11">
    <location>
        <begin position="1"/>
        <end position="22"/>
    </location>
</feature>
<feature type="domain" description="Alpha galactosidase C-terminal" evidence="12">
    <location>
        <begin position="356"/>
        <end position="433"/>
    </location>
</feature>
<evidence type="ECO:0000313" key="14">
    <source>
        <dbReference type="Proteomes" id="UP001302745"/>
    </source>
</evidence>
<dbReference type="Gene3D" id="2.60.40.1180">
    <property type="entry name" value="Golgi alpha-mannosidase II"/>
    <property type="match status" value="1"/>
</dbReference>
<keyword evidence="6 11" id="KW-0732">Signal</keyword>
<dbReference type="GO" id="GO:0004557">
    <property type="term" value="F:alpha-galactosidase activity"/>
    <property type="evidence" value="ECO:0007669"/>
    <property type="project" value="UniProtKB-EC"/>
</dbReference>
<proteinExistence type="inferred from homology"/>
<organism evidence="13 14">
    <name type="scientific">Chaetomidium leptoderma</name>
    <dbReference type="NCBI Taxonomy" id="669021"/>
    <lineage>
        <taxon>Eukaryota</taxon>
        <taxon>Fungi</taxon>
        <taxon>Dikarya</taxon>
        <taxon>Ascomycota</taxon>
        <taxon>Pezizomycotina</taxon>
        <taxon>Sordariomycetes</taxon>
        <taxon>Sordariomycetidae</taxon>
        <taxon>Sordariales</taxon>
        <taxon>Chaetomiaceae</taxon>
        <taxon>Chaetomidium</taxon>
    </lineage>
</organism>
<dbReference type="PANTHER" id="PTHR11452">
    <property type="entry name" value="ALPHA-GALACTOSIDASE/ALPHA-N-ACETYLGALACTOSAMINIDASE"/>
    <property type="match status" value="1"/>
</dbReference>
<dbReference type="CDD" id="cd14792">
    <property type="entry name" value="GH27"/>
    <property type="match status" value="1"/>
</dbReference>
<dbReference type="PANTHER" id="PTHR11452:SF61">
    <property type="entry name" value="ALPHA-GALACTOSIDASE B-RELATED"/>
    <property type="match status" value="1"/>
</dbReference>
<keyword evidence="14" id="KW-1185">Reference proteome</keyword>
<evidence type="ECO:0000313" key="13">
    <source>
        <dbReference type="EMBL" id="KAK4149629.1"/>
    </source>
</evidence>
<dbReference type="InterPro" id="IPR002241">
    <property type="entry name" value="Glyco_hydro_27"/>
</dbReference>
<evidence type="ECO:0000256" key="5">
    <source>
        <dbReference type="ARBA" id="ARBA00022525"/>
    </source>
</evidence>
<feature type="non-terminal residue" evidence="13">
    <location>
        <position position="1"/>
    </location>
</feature>
<evidence type="ECO:0000256" key="8">
    <source>
        <dbReference type="ARBA" id="ARBA00023180"/>
    </source>
</evidence>
<reference evidence="13" key="1">
    <citation type="journal article" date="2023" name="Mol. Phylogenet. Evol.">
        <title>Genome-scale phylogeny and comparative genomics of the fungal order Sordariales.</title>
        <authorList>
            <person name="Hensen N."/>
            <person name="Bonometti L."/>
            <person name="Westerberg I."/>
            <person name="Brannstrom I.O."/>
            <person name="Guillou S."/>
            <person name="Cros-Aarteil S."/>
            <person name="Calhoun S."/>
            <person name="Haridas S."/>
            <person name="Kuo A."/>
            <person name="Mondo S."/>
            <person name="Pangilinan J."/>
            <person name="Riley R."/>
            <person name="LaButti K."/>
            <person name="Andreopoulos B."/>
            <person name="Lipzen A."/>
            <person name="Chen C."/>
            <person name="Yan M."/>
            <person name="Daum C."/>
            <person name="Ng V."/>
            <person name="Clum A."/>
            <person name="Steindorff A."/>
            <person name="Ohm R.A."/>
            <person name="Martin F."/>
            <person name="Silar P."/>
            <person name="Natvig D.O."/>
            <person name="Lalanne C."/>
            <person name="Gautier V."/>
            <person name="Ament-Velasquez S.L."/>
            <person name="Kruys A."/>
            <person name="Hutchinson M.I."/>
            <person name="Powell A.J."/>
            <person name="Barry K."/>
            <person name="Miller A.N."/>
            <person name="Grigoriev I.V."/>
            <person name="Debuchy R."/>
            <person name="Gladieux P."/>
            <person name="Hiltunen Thoren M."/>
            <person name="Johannesson H."/>
        </authorList>
    </citation>
    <scope>NUCLEOTIDE SEQUENCE</scope>
    <source>
        <strain evidence="13">CBS 538.74</strain>
    </source>
</reference>
<dbReference type="InterPro" id="IPR017853">
    <property type="entry name" value="GH"/>
</dbReference>
<dbReference type="PRINTS" id="PR00740">
    <property type="entry name" value="GLHYDRLASE27"/>
</dbReference>
<gene>
    <name evidence="13" type="ORF">C8A00DRAFT_18702</name>
</gene>
<dbReference type="InterPro" id="IPR013780">
    <property type="entry name" value="Glyco_hydro_b"/>
</dbReference>
<comment type="catalytic activity">
    <reaction evidence="1 10">
        <text>Hydrolysis of terminal, non-reducing alpha-D-galactose residues in alpha-D-galactosides, including galactose oligosaccharides, galactomannans and galactolipids.</text>
        <dbReference type="EC" id="3.2.1.22"/>
    </reaction>
</comment>
<dbReference type="EC" id="3.2.1.22" evidence="10"/>
<dbReference type="AlphaFoldDB" id="A0AAN6VEI9"/>
<dbReference type="EMBL" id="MU857139">
    <property type="protein sequence ID" value="KAK4149629.1"/>
    <property type="molecule type" value="Genomic_DNA"/>
</dbReference>
<accession>A0AAN6VEI9</accession>
<evidence type="ECO:0000256" key="11">
    <source>
        <dbReference type="SAM" id="SignalP"/>
    </source>
</evidence>
<reference evidence="13" key="2">
    <citation type="submission" date="2023-05" db="EMBL/GenBank/DDBJ databases">
        <authorList>
            <consortium name="Lawrence Berkeley National Laboratory"/>
            <person name="Steindorff A."/>
            <person name="Hensen N."/>
            <person name="Bonometti L."/>
            <person name="Westerberg I."/>
            <person name="Brannstrom I.O."/>
            <person name="Guillou S."/>
            <person name="Cros-Aarteil S."/>
            <person name="Calhoun S."/>
            <person name="Haridas S."/>
            <person name="Kuo A."/>
            <person name="Mondo S."/>
            <person name="Pangilinan J."/>
            <person name="Riley R."/>
            <person name="Labutti K."/>
            <person name="Andreopoulos B."/>
            <person name="Lipzen A."/>
            <person name="Chen C."/>
            <person name="Yanf M."/>
            <person name="Daum C."/>
            <person name="Ng V."/>
            <person name="Clum A."/>
            <person name="Ohm R."/>
            <person name="Martin F."/>
            <person name="Silar P."/>
            <person name="Natvig D."/>
            <person name="Lalanne C."/>
            <person name="Gautier V."/>
            <person name="Ament-Velasquez S.L."/>
            <person name="Kruys A."/>
            <person name="Hutchinson M.I."/>
            <person name="Powell A.J."/>
            <person name="Barry K."/>
            <person name="Miller A.N."/>
            <person name="Grigoriev I.V."/>
            <person name="Debuchy R."/>
            <person name="Gladieux P."/>
            <person name="Thoren M.H."/>
            <person name="Johannesson H."/>
        </authorList>
    </citation>
    <scope>NUCLEOTIDE SEQUENCE</scope>
    <source>
        <strain evidence="13">CBS 538.74</strain>
    </source>
</reference>
<dbReference type="InterPro" id="IPR000111">
    <property type="entry name" value="Glyco_hydro_27/36_CS"/>
</dbReference>
<dbReference type="InterPro" id="IPR041233">
    <property type="entry name" value="Melibiase_C"/>
</dbReference>
<dbReference type="SUPFAM" id="SSF51011">
    <property type="entry name" value="Glycosyl hydrolase domain"/>
    <property type="match status" value="1"/>
</dbReference>
<keyword evidence="10" id="KW-1015">Disulfide bond</keyword>
<dbReference type="InterPro" id="IPR013785">
    <property type="entry name" value="Aldolase_TIM"/>
</dbReference>
<feature type="chain" id="PRO_5042983511" description="Alpha-galactosidase" evidence="11">
    <location>
        <begin position="23"/>
        <end position="479"/>
    </location>
</feature>
<dbReference type="PROSITE" id="PS00512">
    <property type="entry name" value="ALPHA_GALACTOSIDASE"/>
    <property type="match status" value="1"/>
</dbReference>
<evidence type="ECO:0000256" key="1">
    <source>
        <dbReference type="ARBA" id="ARBA00001255"/>
    </source>
</evidence>
<comment type="function">
    <text evidence="2">Hydrolyzes a variety of simple alpha-D-galactoside as well as more complex molecules such as oligosaccharides and polysaccharides.</text>
</comment>
<evidence type="ECO:0000256" key="2">
    <source>
        <dbReference type="ARBA" id="ARBA00003969"/>
    </source>
</evidence>
<comment type="subcellular location">
    <subcellularLocation>
        <location evidence="3">Secreted</location>
    </subcellularLocation>
</comment>
<name>A0AAN6VEI9_9PEZI</name>
<dbReference type="Proteomes" id="UP001302745">
    <property type="component" value="Unassembled WGS sequence"/>
</dbReference>
<dbReference type="Gene3D" id="3.20.20.70">
    <property type="entry name" value="Aldolase class I"/>
    <property type="match status" value="1"/>
</dbReference>
<evidence type="ECO:0000259" key="12">
    <source>
        <dbReference type="Pfam" id="PF17801"/>
    </source>
</evidence>
<evidence type="ECO:0000256" key="3">
    <source>
        <dbReference type="ARBA" id="ARBA00004613"/>
    </source>
</evidence>
<comment type="caution">
    <text evidence="13">The sequence shown here is derived from an EMBL/GenBank/DDBJ whole genome shotgun (WGS) entry which is preliminary data.</text>
</comment>
<dbReference type="GO" id="GO:0005975">
    <property type="term" value="P:carbohydrate metabolic process"/>
    <property type="evidence" value="ECO:0007669"/>
    <property type="project" value="InterPro"/>
</dbReference>
<keyword evidence="5" id="KW-0964">Secreted</keyword>
<keyword evidence="7 10" id="KW-0378">Hydrolase</keyword>
<evidence type="ECO:0000256" key="10">
    <source>
        <dbReference type="RuleBase" id="RU361168"/>
    </source>
</evidence>
<sequence>QPNIMGRLPLLVGAVLSNTAAALVGKGDVGRLPAMGWNSWNEYACDISESVFLTAASELVSLGLKDLGYVYINIDDCWADKNEKRDSRNEILPDAGRFPNGISGLATQIHNRGLKLGIYSDAGSATCEGYPASLGYEATDASTFNKWGVDYLKYDNCNVPGNWNDQYAWTPEGMVTTAPKGYDWSTSKTAQRYTAMRDALQKQNRTILYSMCNWGLARIDTWGNKTGHSWRMAGDILPEWSGKYTWHQSWGITNIINQAAFFWNATNFWGHSDWDMLEVGNGALTTEENRSHFAMWAALKSPLIIGAKLHSMSKTVLEILSNKEIIAFNQDPVYGASAMPYKWGYNKDGTYDTVHPAEYWTGTSVAGIHVFMLNTRDSSFKMTAKFSEIPALKSFNSSTQFMVHNMWTGRDIGTFTAEYGLDVAKHDTAALRITTSDGKYFVPLYRGSLIRLLWTAARLTLYSQANILTLRGRRFKALG</sequence>
<evidence type="ECO:0000256" key="7">
    <source>
        <dbReference type="ARBA" id="ARBA00022801"/>
    </source>
</evidence>
<evidence type="ECO:0000256" key="4">
    <source>
        <dbReference type="ARBA" id="ARBA00009743"/>
    </source>
</evidence>
<dbReference type="Pfam" id="PF17801">
    <property type="entry name" value="Melibiase_C"/>
    <property type="match status" value="1"/>
</dbReference>